<reference evidence="2" key="1">
    <citation type="journal article" date="2023" name="Microbiol Resour">
        <title>Genome Sequences of Rhodoplanes serenus and Two Thermotolerant Strains, Rhodoplanes tepidamans and 'Rhodoplanes cryptolactis,' Further Refine the Genus.</title>
        <authorList>
            <person name="Rayyan A.A."/>
            <person name="Kyndt J.A."/>
        </authorList>
    </citation>
    <scope>NUCLEOTIDE SEQUENCE</scope>
    <source>
        <strain evidence="2">DSM 9987</strain>
    </source>
</reference>
<dbReference type="Proteomes" id="UP001165652">
    <property type="component" value="Unassembled WGS sequence"/>
</dbReference>
<evidence type="ECO:0000256" key="1">
    <source>
        <dbReference type="SAM" id="MobiDB-lite"/>
    </source>
</evidence>
<dbReference type="RefSeq" id="WP_272775709.1">
    <property type="nucleotide sequence ID" value="NZ_JAQQLI010000004.1"/>
</dbReference>
<sequence>MPLDIDGTAVLRAITNAPEIFKDVDKDLTEFAHKVVVKQLKAKGTTVDQIRSIYRVVGGENFGLIADSLPDGGKAILAKVDKHNPDLGAADTARLREHLVGLARGTIDAVAKQVGTQKASRTKQAAGRERKAKTPAKRAISAKAYEATWDGKNRDD</sequence>
<gene>
    <name evidence="2" type="ORF">PQJ73_04115</name>
</gene>
<accession>A0ABT5J5F3</accession>
<evidence type="ECO:0000313" key="2">
    <source>
        <dbReference type="EMBL" id="MDC7784859.1"/>
    </source>
</evidence>
<proteinExistence type="predicted"/>
<dbReference type="EMBL" id="JAQQLI010000004">
    <property type="protein sequence ID" value="MDC7784859.1"/>
    <property type="molecule type" value="Genomic_DNA"/>
</dbReference>
<feature type="region of interest" description="Disordered" evidence="1">
    <location>
        <begin position="115"/>
        <end position="156"/>
    </location>
</feature>
<reference evidence="2" key="2">
    <citation type="submission" date="2023-02" db="EMBL/GenBank/DDBJ databases">
        <authorList>
            <person name="Rayyan A."/>
            <person name="Meyer T."/>
            <person name="Kyndt J.A."/>
        </authorList>
    </citation>
    <scope>NUCLEOTIDE SEQUENCE</scope>
    <source>
        <strain evidence="2">DSM 9987</strain>
    </source>
</reference>
<keyword evidence="3" id="KW-1185">Reference proteome</keyword>
<protein>
    <submittedName>
        <fullName evidence="2">Uncharacterized protein</fullName>
    </submittedName>
</protein>
<comment type="caution">
    <text evidence="2">The sequence shown here is derived from an EMBL/GenBank/DDBJ whole genome shotgun (WGS) entry which is preliminary data.</text>
</comment>
<name>A0ABT5J5F3_RHOTP</name>
<evidence type="ECO:0000313" key="3">
    <source>
        <dbReference type="Proteomes" id="UP001165652"/>
    </source>
</evidence>
<organism evidence="2 3">
    <name type="scientific">Rhodoplanes tepidamans</name>
    <name type="common">Rhodoplanes cryptolactis</name>
    <dbReference type="NCBI Taxonomy" id="200616"/>
    <lineage>
        <taxon>Bacteria</taxon>
        <taxon>Pseudomonadati</taxon>
        <taxon>Pseudomonadota</taxon>
        <taxon>Alphaproteobacteria</taxon>
        <taxon>Hyphomicrobiales</taxon>
        <taxon>Nitrobacteraceae</taxon>
        <taxon>Rhodoplanes</taxon>
    </lineage>
</organism>